<keyword evidence="1" id="KW-0805">Transcription regulation</keyword>
<name>A0A426D4D1_9LACO</name>
<dbReference type="InterPro" id="IPR036390">
    <property type="entry name" value="WH_DNA-bd_sf"/>
</dbReference>
<dbReference type="AlphaFoldDB" id="A0A426D4D1"/>
<keyword evidence="2" id="KW-0238">DNA-binding</keyword>
<dbReference type="GO" id="GO:0003677">
    <property type="term" value="F:DNA binding"/>
    <property type="evidence" value="ECO:0007669"/>
    <property type="project" value="UniProtKB-KW"/>
</dbReference>
<dbReference type="Proteomes" id="UP000283633">
    <property type="component" value="Unassembled WGS sequence"/>
</dbReference>
<protein>
    <submittedName>
        <fullName evidence="5">MarR family transcriptional regulator</fullName>
    </submittedName>
</protein>
<organism evidence="5 6">
    <name type="scientific">Lactiplantibacillus garii</name>
    <dbReference type="NCBI Taxonomy" id="2306423"/>
    <lineage>
        <taxon>Bacteria</taxon>
        <taxon>Bacillati</taxon>
        <taxon>Bacillota</taxon>
        <taxon>Bacilli</taxon>
        <taxon>Lactobacillales</taxon>
        <taxon>Lactobacillaceae</taxon>
        <taxon>Lactiplantibacillus</taxon>
    </lineage>
</organism>
<proteinExistence type="predicted"/>
<dbReference type="PROSITE" id="PS50995">
    <property type="entry name" value="HTH_MARR_2"/>
    <property type="match status" value="1"/>
</dbReference>
<evidence type="ECO:0000256" key="3">
    <source>
        <dbReference type="ARBA" id="ARBA00023163"/>
    </source>
</evidence>
<dbReference type="GO" id="GO:0003700">
    <property type="term" value="F:DNA-binding transcription factor activity"/>
    <property type="evidence" value="ECO:0007669"/>
    <property type="project" value="InterPro"/>
</dbReference>
<dbReference type="Pfam" id="PF13463">
    <property type="entry name" value="HTH_27"/>
    <property type="match status" value="1"/>
</dbReference>
<reference evidence="5 6" key="1">
    <citation type="submission" date="2018-08" db="EMBL/GenBank/DDBJ databases">
        <title>Genome Lactobacillus garii FI11369.</title>
        <authorList>
            <person name="Diaz M."/>
            <person name="Narbad A."/>
        </authorList>
    </citation>
    <scope>NUCLEOTIDE SEQUENCE [LARGE SCALE GENOMIC DNA]</scope>
    <source>
        <strain evidence="5 6">FI11369</strain>
    </source>
</reference>
<gene>
    <name evidence="5" type="ORF">D1831_12885</name>
</gene>
<dbReference type="InterPro" id="IPR023187">
    <property type="entry name" value="Tscrpt_reg_MarR-type_CS"/>
</dbReference>
<dbReference type="SUPFAM" id="SSF46785">
    <property type="entry name" value="Winged helix' DNA-binding domain"/>
    <property type="match status" value="1"/>
</dbReference>
<dbReference type="SMART" id="SM00347">
    <property type="entry name" value="HTH_MARR"/>
    <property type="match status" value="1"/>
</dbReference>
<comment type="caution">
    <text evidence="5">The sequence shown here is derived from an EMBL/GenBank/DDBJ whole genome shotgun (WGS) entry which is preliminary data.</text>
</comment>
<evidence type="ECO:0000256" key="2">
    <source>
        <dbReference type="ARBA" id="ARBA00023125"/>
    </source>
</evidence>
<dbReference type="InterPro" id="IPR039422">
    <property type="entry name" value="MarR/SlyA-like"/>
</dbReference>
<dbReference type="OrthoDB" id="1903871at2"/>
<dbReference type="EMBL" id="QWZQ01000058">
    <property type="protein sequence ID" value="RRK09414.1"/>
    <property type="molecule type" value="Genomic_DNA"/>
</dbReference>
<dbReference type="PANTHER" id="PTHR33164">
    <property type="entry name" value="TRANSCRIPTIONAL REGULATOR, MARR FAMILY"/>
    <property type="match status" value="1"/>
</dbReference>
<dbReference type="RefSeq" id="WP_125073277.1">
    <property type="nucleotide sequence ID" value="NZ_QWZQ01000058.1"/>
</dbReference>
<evidence type="ECO:0000256" key="1">
    <source>
        <dbReference type="ARBA" id="ARBA00023015"/>
    </source>
</evidence>
<dbReference type="GO" id="GO:0006950">
    <property type="term" value="P:response to stress"/>
    <property type="evidence" value="ECO:0007669"/>
    <property type="project" value="TreeGrafter"/>
</dbReference>
<dbReference type="PROSITE" id="PS01117">
    <property type="entry name" value="HTH_MARR_1"/>
    <property type="match status" value="1"/>
</dbReference>
<keyword evidence="3" id="KW-0804">Transcription</keyword>
<dbReference type="InterPro" id="IPR036388">
    <property type="entry name" value="WH-like_DNA-bd_sf"/>
</dbReference>
<accession>A0A426D4D1</accession>
<dbReference type="InterPro" id="IPR000835">
    <property type="entry name" value="HTH_MarR-typ"/>
</dbReference>
<dbReference type="Gene3D" id="1.10.10.10">
    <property type="entry name" value="Winged helix-like DNA-binding domain superfamily/Winged helix DNA-binding domain"/>
    <property type="match status" value="1"/>
</dbReference>
<keyword evidence="6" id="KW-1185">Reference proteome</keyword>
<dbReference type="PANTHER" id="PTHR33164:SF94">
    <property type="entry name" value="TRANSCRIPTIONAL REGULATORY PROTEIN-RELATED"/>
    <property type="match status" value="1"/>
</dbReference>
<evidence type="ECO:0000313" key="5">
    <source>
        <dbReference type="EMBL" id="RRK09414.1"/>
    </source>
</evidence>
<feature type="domain" description="HTH marR-type" evidence="4">
    <location>
        <begin position="8"/>
        <end position="141"/>
    </location>
</feature>
<evidence type="ECO:0000313" key="6">
    <source>
        <dbReference type="Proteomes" id="UP000283633"/>
    </source>
</evidence>
<evidence type="ECO:0000259" key="4">
    <source>
        <dbReference type="PROSITE" id="PS50995"/>
    </source>
</evidence>
<sequence>MASTTPVFDDFLRDYATVLRYMNEHITAPLNEYHLTFDTFLIMHEIGTSHEPLLLMDIANDHHVSRSAISRQISILLKYDYVYQVSNPHDRRQKSLLLTDRGKEIDQTLITVIQKIFSQWTRQLGKRRINSLLSLLGDFTQQIVTPSYDQPTDPHENA</sequence>